<evidence type="ECO:0000313" key="5">
    <source>
        <dbReference type="Proteomes" id="UP001212326"/>
    </source>
</evidence>
<feature type="chain" id="PRO_5046015683" description="Proteinase inhibitor I42 chagasin domain-containing protein" evidence="3">
    <location>
        <begin position="24"/>
        <end position="131"/>
    </location>
</feature>
<reference evidence="4 5" key="1">
    <citation type="submission" date="2022-12" db="EMBL/GenBank/DDBJ databases">
        <authorList>
            <person name="Mo P."/>
        </authorList>
    </citation>
    <scope>NUCLEOTIDE SEQUENCE [LARGE SCALE GENOMIC DNA]</scope>
    <source>
        <strain evidence="4 5">HUAS 2-6</strain>
    </source>
</reference>
<name>A0ABY7PIZ7_9ACTN</name>
<evidence type="ECO:0000313" key="4">
    <source>
        <dbReference type="EMBL" id="WBO69026.1"/>
    </source>
</evidence>
<keyword evidence="5" id="KW-1185">Reference proteome</keyword>
<sequence length="131" mass="13144">MLAATALAASVLTTPAVLTDAHAAAVGPVGLTNADNGRTVTVKSGGAVNVHLKAVPGSGVKWVWDEPTASDDQVLSRSSGRTVASGDAEATFAAEADGHSTITAHRRCVVTAPGHSCPSVVSLWKTTVDVS</sequence>
<dbReference type="SUPFAM" id="SSF141066">
    <property type="entry name" value="ICP-like"/>
    <property type="match status" value="1"/>
</dbReference>
<proteinExistence type="predicted"/>
<protein>
    <recommendedName>
        <fullName evidence="6">Proteinase inhibitor I42 chagasin domain-containing protein</fullName>
    </recommendedName>
</protein>
<keyword evidence="2" id="KW-0789">Thiol protease inhibitor</keyword>
<dbReference type="InterPro" id="IPR036331">
    <property type="entry name" value="Chagasin-like_sf"/>
</dbReference>
<dbReference type="Proteomes" id="UP001212326">
    <property type="component" value="Chromosome"/>
</dbReference>
<evidence type="ECO:0000256" key="1">
    <source>
        <dbReference type="ARBA" id="ARBA00022690"/>
    </source>
</evidence>
<gene>
    <name evidence="4" type="ORF">O1G22_42840</name>
</gene>
<evidence type="ECO:0008006" key="6">
    <source>
        <dbReference type="Google" id="ProtNLM"/>
    </source>
</evidence>
<evidence type="ECO:0000256" key="2">
    <source>
        <dbReference type="ARBA" id="ARBA00022704"/>
    </source>
</evidence>
<dbReference type="RefSeq" id="WP_270086243.1">
    <property type="nucleotide sequence ID" value="NZ_CP115300.1"/>
</dbReference>
<dbReference type="EMBL" id="CP115300">
    <property type="protein sequence ID" value="WBO69026.1"/>
    <property type="molecule type" value="Genomic_DNA"/>
</dbReference>
<dbReference type="Gene3D" id="2.60.40.2020">
    <property type="match status" value="1"/>
</dbReference>
<evidence type="ECO:0000256" key="3">
    <source>
        <dbReference type="SAM" id="SignalP"/>
    </source>
</evidence>
<keyword evidence="3" id="KW-0732">Signal</keyword>
<accession>A0ABY7PIZ7</accession>
<feature type="signal peptide" evidence="3">
    <location>
        <begin position="1"/>
        <end position="23"/>
    </location>
</feature>
<organism evidence="4 5">
    <name type="scientific">Streptomyces camelliae</name>
    <dbReference type="NCBI Taxonomy" id="3004093"/>
    <lineage>
        <taxon>Bacteria</taxon>
        <taxon>Bacillati</taxon>
        <taxon>Actinomycetota</taxon>
        <taxon>Actinomycetes</taxon>
        <taxon>Kitasatosporales</taxon>
        <taxon>Streptomycetaceae</taxon>
        <taxon>Streptomyces</taxon>
    </lineage>
</organism>
<keyword evidence="1" id="KW-0646">Protease inhibitor</keyword>